<accession>A0ACA9RDN9</accession>
<reference evidence="1" key="1">
    <citation type="submission" date="2021-06" db="EMBL/GenBank/DDBJ databases">
        <authorList>
            <person name="Kallberg Y."/>
            <person name="Tangrot J."/>
            <person name="Rosling A."/>
        </authorList>
    </citation>
    <scope>NUCLEOTIDE SEQUENCE</scope>
    <source>
        <strain evidence="1">MA461A</strain>
    </source>
</reference>
<protein>
    <submittedName>
        <fullName evidence="1">17861_t:CDS:1</fullName>
    </submittedName>
</protein>
<dbReference type="EMBL" id="CAJVQC010049864">
    <property type="protein sequence ID" value="CAG8788226.1"/>
    <property type="molecule type" value="Genomic_DNA"/>
</dbReference>
<keyword evidence="2" id="KW-1185">Reference proteome</keyword>
<feature type="non-terminal residue" evidence="1">
    <location>
        <position position="1"/>
    </location>
</feature>
<organism evidence="1 2">
    <name type="scientific">Racocetra persica</name>
    <dbReference type="NCBI Taxonomy" id="160502"/>
    <lineage>
        <taxon>Eukaryota</taxon>
        <taxon>Fungi</taxon>
        <taxon>Fungi incertae sedis</taxon>
        <taxon>Mucoromycota</taxon>
        <taxon>Glomeromycotina</taxon>
        <taxon>Glomeromycetes</taxon>
        <taxon>Diversisporales</taxon>
        <taxon>Gigasporaceae</taxon>
        <taxon>Racocetra</taxon>
    </lineage>
</organism>
<evidence type="ECO:0000313" key="2">
    <source>
        <dbReference type="Proteomes" id="UP000789920"/>
    </source>
</evidence>
<name>A0ACA9RDN9_9GLOM</name>
<gene>
    <name evidence="1" type="ORF">RPERSI_LOCUS18673</name>
</gene>
<evidence type="ECO:0000313" key="1">
    <source>
        <dbReference type="EMBL" id="CAG8788226.1"/>
    </source>
</evidence>
<dbReference type="Proteomes" id="UP000789920">
    <property type="component" value="Unassembled WGS sequence"/>
</dbReference>
<proteinExistence type="predicted"/>
<sequence length="132" mass="15179">EEINDDTMLDTFLEEISNDYQNGGPQFRAALDKFSKQYRASKALSFARLTSFLYNNNYTDSTRIKSGAMIRVQVESTKRRSEGSGGTRRRLHNKANKSKENIDPQVIPSRKKRKLSKKEHNLGKNILNNQLN</sequence>
<comment type="caution">
    <text evidence="1">The sequence shown here is derived from an EMBL/GenBank/DDBJ whole genome shotgun (WGS) entry which is preliminary data.</text>
</comment>